<organism evidence="4">
    <name type="scientific">Caenorhabditis brenneri</name>
    <name type="common">Nematode worm</name>
    <dbReference type="NCBI Taxonomy" id="135651"/>
    <lineage>
        <taxon>Eukaryota</taxon>
        <taxon>Metazoa</taxon>
        <taxon>Ecdysozoa</taxon>
        <taxon>Nematoda</taxon>
        <taxon>Chromadorea</taxon>
        <taxon>Rhabditida</taxon>
        <taxon>Rhabditina</taxon>
        <taxon>Rhabditomorpha</taxon>
        <taxon>Rhabditoidea</taxon>
        <taxon>Rhabditidae</taxon>
        <taxon>Peloderinae</taxon>
        <taxon>Caenorhabditis</taxon>
    </lineage>
</organism>
<dbReference type="InParanoid" id="G0MDF5"/>
<keyword evidence="1" id="KW-0175">Coiled coil</keyword>
<evidence type="ECO:0000313" key="3">
    <source>
        <dbReference type="EMBL" id="EGT49680.1"/>
    </source>
</evidence>
<sequence length="156" mass="18106">MTNRTPRCSHRDLHNERVSRQALEQELRDANERILDLEAEAFRRQDAENERHREQEENIRRMANDYWMRVAAIQLQALNRENQLNGRIAELEQALVAQRPVEDEVPEDPIPGNEVELPDVEEVANEGFGGVRDDEDDNLPEIPFDAAVERVENGQN</sequence>
<accession>G0MDF5</accession>
<reference evidence="4" key="1">
    <citation type="submission" date="2011-07" db="EMBL/GenBank/DDBJ databases">
        <authorList>
            <consortium name="Caenorhabditis brenneri Sequencing and Analysis Consortium"/>
            <person name="Wilson R.K."/>
        </authorList>
    </citation>
    <scope>NUCLEOTIDE SEQUENCE [LARGE SCALE GENOMIC DNA]</scope>
    <source>
        <strain evidence="4">PB2801</strain>
    </source>
</reference>
<evidence type="ECO:0000256" key="2">
    <source>
        <dbReference type="SAM" id="MobiDB-lite"/>
    </source>
</evidence>
<dbReference type="AlphaFoldDB" id="G0MDF5"/>
<evidence type="ECO:0000313" key="4">
    <source>
        <dbReference type="Proteomes" id="UP000008068"/>
    </source>
</evidence>
<feature type="coiled-coil region" evidence="1">
    <location>
        <begin position="13"/>
        <end position="65"/>
    </location>
</feature>
<dbReference type="EMBL" id="GL379790">
    <property type="protein sequence ID" value="EGT49680.1"/>
    <property type="molecule type" value="Genomic_DNA"/>
</dbReference>
<evidence type="ECO:0000256" key="1">
    <source>
        <dbReference type="SAM" id="Coils"/>
    </source>
</evidence>
<keyword evidence="4" id="KW-1185">Reference proteome</keyword>
<dbReference type="HOGENOM" id="CLU_142443_0_0_1"/>
<dbReference type="Proteomes" id="UP000008068">
    <property type="component" value="Unassembled WGS sequence"/>
</dbReference>
<proteinExistence type="predicted"/>
<feature type="region of interest" description="Disordered" evidence="2">
    <location>
        <begin position="99"/>
        <end position="120"/>
    </location>
</feature>
<protein>
    <submittedName>
        <fullName evidence="3">Uncharacterized protein</fullName>
    </submittedName>
</protein>
<name>G0MDF5_CAEBE</name>
<gene>
    <name evidence="3" type="ORF">CAEBREN_21006</name>
</gene>